<dbReference type="GO" id="GO:0005737">
    <property type="term" value="C:cytoplasm"/>
    <property type="evidence" value="ECO:0007669"/>
    <property type="project" value="TreeGrafter"/>
</dbReference>
<dbReference type="InterPro" id="IPR001362">
    <property type="entry name" value="Glyco_hydro_32"/>
</dbReference>
<dbReference type="Pfam" id="PF00251">
    <property type="entry name" value="Glyco_hydro_32N"/>
    <property type="match status" value="1"/>
</dbReference>
<evidence type="ECO:0000313" key="9">
    <source>
        <dbReference type="Proteomes" id="UP000215244"/>
    </source>
</evidence>
<dbReference type="InterPro" id="IPR018053">
    <property type="entry name" value="Glyco_hydro_32_AS"/>
</dbReference>
<evidence type="ECO:0000259" key="7">
    <source>
        <dbReference type="Pfam" id="PF08244"/>
    </source>
</evidence>
<reference evidence="8 9" key="1">
    <citation type="submission" date="2017-08" db="EMBL/GenBank/DDBJ databases">
        <title>The complete genome sequence of Maribacter sp. B1, isolated from deep-sea sediment.</title>
        <authorList>
            <person name="Wu Y.-H."/>
            <person name="Cheng H."/>
            <person name="Xu X.-W."/>
        </authorList>
    </citation>
    <scope>NUCLEOTIDE SEQUENCE [LARGE SCALE GENOMIC DNA]</scope>
    <source>
        <strain evidence="8 9">B1</strain>
    </source>
</reference>
<dbReference type="SUPFAM" id="SSF75005">
    <property type="entry name" value="Arabinanase/levansucrase/invertase"/>
    <property type="match status" value="1"/>
</dbReference>
<dbReference type="InterPro" id="IPR013189">
    <property type="entry name" value="Glyco_hydro_32_C"/>
</dbReference>
<keyword evidence="5" id="KW-0812">Transmembrane</keyword>
<dbReference type="KEGG" id="marb:CJ263_10655"/>
<dbReference type="Pfam" id="PF08244">
    <property type="entry name" value="Glyco_hydro_32C"/>
    <property type="match status" value="1"/>
</dbReference>
<dbReference type="GO" id="GO:0005987">
    <property type="term" value="P:sucrose catabolic process"/>
    <property type="evidence" value="ECO:0007669"/>
    <property type="project" value="TreeGrafter"/>
</dbReference>
<evidence type="ECO:0000256" key="3">
    <source>
        <dbReference type="ARBA" id="ARBA00023295"/>
    </source>
</evidence>
<dbReference type="GO" id="GO:0004575">
    <property type="term" value="F:sucrose alpha-glucosidase activity"/>
    <property type="evidence" value="ECO:0007669"/>
    <property type="project" value="TreeGrafter"/>
</dbReference>
<evidence type="ECO:0000259" key="6">
    <source>
        <dbReference type="Pfam" id="PF00251"/>
    </source>
</evidence>
<sequence length="531" mass="61274">MSCRIALIVIEMLKFIVKSFIFLIVLNSCKDLEKPQAVMEVEDVSYYTEPYRPQFHFTPEKKWMNDPNGLVYKDSTYHLFYQYYPDSTVWGPMHWGHATSADLIHWKHKPIALFPDEHGYIFSGSAVVDKNNTSGFGMEGNPPLVAIFTYHDMEGEKSGRDNYQTQGIAYSLDNGDSWTKYEGNPVIMNEGMRDFRDPKVFWNELKKNWTLLLVAGDHLQIWHSADLKEWEKVSEFGKDKGAHGGVWECPDMFKLPADGTDEEKWVLLISINPGAPNGGSGTQYFVGDFDGTTFTTDQEVSKWVDMGRDDYAGVTYNNAPNNERIFIGWMSNWAYARDTPTEVWRSAMTVPRNLSLKSNNGELELYSYPVSQLNRIIEHSYEEPALELKALQRRKIPLKYGNQSEIVFRLNSPNTQWIFSNMEGDSLEIQLDNMNKMLWLDRSKSGKVDFKEEFVNGKQRMPIPNLPDGDFEVRMLLDQSSLELFLNKGQYVMTNQIFPNADYTVLTMENLSDTEIKIDSISESKMMRVWD</sequence>
<dbReference type="Gene3D" id="2.60.120.560">
    <property type="entry name" value="Exo-inulinase, domain 1"/>
    <property type="match status" value="1"/>
</dbReference>
<dbReference type="OrthoDB" id="9759709at2"/>
<keyword evidence="2 4" id="KW-0378">Hydrolase</keyword>
<dbReference type="CDD" id="cd18622">
    <property type="entry name" value="GH32_Inu-like"/>
    <property type="match status" value="1"/>
</dbReference>
<dbReference type="SUPFAM" id="SSF49899">
    <property type="entry name" value="Concanavalin A-like lectins/glucanases"/>
    <property type="match status" value="1"/>
</dbReference>
<dbReference type="PROSITE" id="PS00609">
    <property type="entry name" value="GLYCOSYL_HYDROL_F32"/>
    <property type="match status" value="1"/>
</dbReference>
<dbReference type="FunFam" id="2.115.10.20:FF:000002">
    <property type="entry name" value="Invertase 2"/>
    <property type="match status" value="1"/>
</dbReference>
<dbReference type="InterPro" id="IPR013320">
    <property type="entry name" value="ConA-like_dom_sf"/>
</dbReference>
<feature type="domain" description="Glycosyl hydrolase family 32 C-terminal" evidence="7">
    <location>
        <begin position="425"/>
        <end position="510"/>
    </location>
</feature>
<dbReference type="AlphaFoldDB" id="A0A223V5E0"/>
<dbReference type="Proteomes" id="UP000215244">
    <property type="component" value="Chromosome"/>
</dbReference>
<dbReference type="Gene3D" id="2.115.10.20">
    <property type="entry name" value="Glycosyl hydrolase domain, family 43"/>
    <property type="match status" value="1"/>
</dbReference>
<proteinExistence type="inferred from homology"/>
<gene>
    <name evidence="8" type="ORF">CJ263_10655</name>
</gene>
<dbReference type="EMBL" id="CP022957">
    <property type="protein sequence ID" value="ASV30635.1"/>
    <property type="molecule type" value="Genomic_DNA"/>
</dbReference>
<accession>A0A223V5E0</accession>
<evidence type="ECO:0000313" key="8">
    <source>
        <dbReference type="EMBL" id="ASV30635.1"/>
    </source>
</evidence>
<evidence type="ECO:0000256" key="2">
    <source>
        <dbReference type="ARBA" id="ARBA00022801"/>
    </source>
</evidence>
<dbReference type="InterPro" id="IPR013148">
    <property type="entry name" value="Glyco_hydro_32_N"/>
</dbReference>
<organism evidence="8 9">
    <name type="scientific">Maribacter cobaltidurans</name>
    <dbReference type="NCBI Taxonomy" id="1178778"/>
    <lineage>
        <taxon>Bacteria</taxon>
        <taxon>Pseudomonadati</taxon>
        <taxon>Bacteroidota</taxon>
        <taxon>Flavobacteriia</taxon>
        <taxon>Flavobacteriales</taxon>
        <taxon>Flavobacteriaceae</taxon>
        <taxon>Maribacter</taxon>
    </lineage>
</organism>
<name>A0A223V5E0_9FLAO</name>
<feature type="domain" description="Glycosyl hydrolase family 32 N-terminal" evidence="6">
    <location>
        <begin position="56"/>
        <end position="363"/>
    </location>
</feature>
<protein>
    <submittedName>
        <fullName evidence="8">Glycosyl hydrolase family 32</fullName>
    </submittedName>
</protein>
<dbReference type="SMART" id="SM00640">
    <property type="entry name" value="Glyco_32"/>
    <property type="match status" value="1"/>
</dbReference>
<evidence type="ECO:0000256" key="1">
    <source>
        <dbReference type="ARBA" id="ARBA00009902"/>
    </source>
</evidence>
<dbReference type="PANTHER" id="PTHR42800">
    <property type="entry name" value="EXOINULINASE INUD (AFU_ORTHOLOGUE AFUA_5G00480)"/>
    <property type="match status" value="1"/>
</dbReference>
<keyword evidence="5" id="KW-1133">Transmembrane helix</keyword>
<keyword evidence="9" id="KW-1185">Reference proteome</keyword>
<comment type="similarity">
    <text evidence="1 4">Belongs to the glycosyl hydrolase 32 family.</text>
</comment>
<dbReference type="InterPro" id="IPR023296">
    <property type="entry name" value="Glyco_hydro_beta-prop_sf"/>
</dbReference>
<dbReference type="PANTHER" id="PTHR42800:SF1">
    <property type="entry name" value="EXOINULINASE INUD (AFU_ORTHOLOGUE AFUA_5G00480)"/>
    <property type="match status" value="1"/>
</dbReference>
<feature type="transmembrane region" description="Helical" evidence="5">
    <location>
        <begin position="7"/>
        <end position="26"/>
    </location>
</feature>
<keyword evidence="3 4" id="KW-0326">Glycosidase</keyword>
<evidence type="ECO:0000256" key="4">
    <source>
        <dbReference type="RuleBase" id="RU362110"/>
    </source>
</evidence>
<keyword evidence="5" id="KW-0472">Membrane</keyword>
<evidence type="ECO:0000256" key="5">
    <source>
        <dbReference type="SAM" id="Phobius"/>
    </source>
</evidence>